<reference evidence="6" key="1">
    <citation type="journal article" date="2019" name="Int. J. Syst. Evol. Microbiol.">
        <title>The Global Catalogue of Microorganisms (GCM) 10K type strain sequencing project: providing services to taxonomists for standard genome sequencing and annotation.</title>
        <authorList>
            <consortium name="The Broad Institute Genomics Platform"/>
            <consortium name="The Broad Institute Genome Sequencing Center for Infectious Disease"/>
            <person name="Wu L."/>
            <person name="Ma J."/>
        </authorList>
    </citation>
    <scope>NUCLEOTIDE SEQUENCE [LARGE SCALE GENOMIC DNA]</scope>
    <source>
        <strain evidence="6">LMG 24813</strain>
    </source>
</reference>
<proteinExistence type="predicted"/>
<dbReference type="NCBIfam" id="NF005478">
    <property type="entry name" value="PRK07079.1"/>
    <property type="match status" value="1"/>
</dbReference>
<dbReference type="InterPro" id="IPR051458">
    <property type="entry name" value="Cyt/Met_Dipeptidase"/>
</dbReference>
<comment type="caution">
    <text evidence="5">The sequence shown here is derived from an EMBL/GenBank/DDBJ whole genome shotgun (WGS) entry which is preliminary data.</text>
</comment>
<dbReference type="PANTHER" id="PTHR43270">
    <property type="entry name" value="BETA-ALA-HIS DIPEPTIDASE"/>
    <property type="match status" value="1"/>
</dbReference>
<dbReference type="PANTHER" id="PTHR43270:SF12">
    <property type="entry name" value="SUCCINYL-DIAMINOPIMELATE DESUCCINYLASE"/>
    <property type="match status" value="1"/>
</dbReference>
<dbReference type="InterPro" id="IPR011650">
    <property type="entry name" value="Peptidase_M20_dimer"/>
</dbReference>
<keyword evidence="6" id="KW-1185">Reference proteome</keyword>
<evidence type="ECO:0000313" key="6">
    <source>
        <dbReference type="Proteomes" id="UP001595848"/>
    </source>
</evidence>
<keyword evidence="3" id="KW-0378">Hydrolase</keyword>
<keyword evidence="1" id="KW-0645">Protease</keyword>
<gene>
    <name evidence="5" type="ORF">ACFOY1_04430</name>
</gene>
<dbReference type="InterPro" id="IPR002933">
    <property type="entry name" value="Peptidase_M20"/>
</dbReference>
<dbReference type="Pfam" id="PF01546">
    <property type="entry name" value="Peptidase_M20"/>
    <property type="match status" value="1"/>
</dbReference>
<organism evidence="5 6">
    <name type="scientific">Candidimonas humi</name>
    <dbReference type="NCBI Taxonomy" id="683355"/>
    <lineage>
        <taxon>Bacteria</taxon>
        <taxon>Pseudomonadati</taxon>
        <taxon>Pseudomonadota</taxon>
        <taxon>Betaproteobacteria</taxon>
        <taxon>Burkholderiales</taxon>
        <taxon>Alcaligenaceae</taxon>
        <taxon>Candidimonas</taxon>
    </lineage>
</organism>
<sequence>MTRALAISAVQQFFDAGGFRETLARRVAIPTESQNPERGPVLVQYLETEMRPAFESMGFECRLLEHAKARAPFLYAQRIEDPALPTVLGYGHGDVIRGLDKEWKEGLSPWTLTPEQDRWYGRGIADNKGQHSVNLQALQAVLGQRGRLGFNAKYLIEMGEETGSPGLRELCEENRELFAADLLLASDGPRLSPERPTIFLGSRGSMNFDLVIEARAGGHHSGNWGGLISNPGIQLAHAIASIVSPTGQIRIPEWVPPELPASVRRALADCEVDGGPDGPEIEPDWGEPGLSPAERVFGWCSFEVLAFKTGNPETPVNAIPPRAWARCQLRFVVGVKAQDILPALRRHLDTHGFPMVQITPARDVLFQATRIDPEDPWVQWAADSIARSSGKKPAILPNLGGSLPNDIFTDVLGLRTVWVPHSYPGCSQHAPNEHLPSALLREGLGIMAGLYWDLGEGGTPKR</sequence>
<dbReference type="Pfam" id="PF07687">
    <property type="entry name" value="M20_dimer"/>
    <property type="match status" value="1"/>
</dbReference>
<dbReference type="RefSeq" id="WP_217965057.1">
    <property type="nucleotide sequence ID" value="NZ_JAHTBN010000005.1"/>
</dbReference>
<evidence type="ECO:0000259" key="4">
    <source>
        <dbReference type="Pfam" id="PF07687"/>
    </source>
</evidence>
<dbReference type="EMBL" id="JBHSBV010000001">
    <property type="protein sequence ID" value="MFC4200193.1"/>
    <property type="molecule type" value="Genomic_DNA"/>
</dbReference>
<evidence type="ECO:0000256" key="2">
    <source>
        <dbReference type="ARBA" id="ARBA00022723"/>
    </source>
</evidence>
<accession>A0ABV8NWH6</accession>
<evidence type="ECO:0000256" key="1">
    <source>
        <dbReference type="ARBA" id="ARBA00022670"/>
    </source>
</evidence>
<dbReference type="Proteomes" id="UP001595848">
    <property type="component" value="Unassembled WGS sequence"/>
</dbReference>
<protein>
    <submittedName>
        <fullName evidence="5">M20 family metallopeptidase</fullName>
    </submittedName>
</protein>
<evidence type="ECO:0000256" key="3">
    <source>
        <dbReference type="ARBA" id="ARBA00022801"/>
    </source>
</evidence>
<name>A0ABV8NWH6_9BURK</name>
<evidence type="ECO:0000313" key="5">
    <source>
        <dbReference type="EMBL" id="MFC4200193.1"/>
    </source>
</evidence>
<feature type="domain" description="Peptidase M20 dimerisation" evidence="4">
    <location>
        <begin position="201"/>
        <end position="352"/>
    </location>
</feature>
<keyword evidence="2" id="KW-0479">Metal-binding</keyword>